<gene>
    <name evidence="2" type="ORF">SAMN05421831_10758</name>
</gene>
<sequence>MAVFSIQLFPVWVLIFSVYAFWVPCFFVALKSAIVPLLMAVMLGMGMTLRWADFRRVRTHWWAIVLGVSSCYRTS</sequence>
<keyword evidence="1" id="KW-0472">Membrane</keyword>
<dbReference type="AlphaFoldDB" id="A0A1H6SIA7"/>
<evidence type="ECO:0000256" key="1">
    <source>
        <dbReference type="SAM" id="Phobius"/>
    </source>
</evidence>
<keyword evidence="1" id="KW-0812">Transmembrane</keyword>
<name>A0A1H6SIA7_9GAMM</name>
<dbReference type="InterPro" id="IPR038770">
    <property type="entry name" value="Na+/solute_symporter_sf"/>
</dbReference>
<evidence type="ECO:0000313" key="2">
    <source>
        <dbReference type="EMBL" id="SEI67583.1"/>
    </source>
</evidence>
<reference evidence="3" key="1">
    <citation type="submission" date="2016-10" db="EMBL/GenBank/DDBJ databases">
        <authorList>
            <person name="Varghese N."/>
            <person name="Submissions S."/>
        </authorList>
    </citation>
    <scope>NUCLEOTIDE SEQUENCE [LARGE SCALE GENOMIC DNA]</scope>
    <source>
        <strain evidence="3">DSM 7165</strain>
    </source>
</reference>
<protein>
    <submittedName>
        <fullName evidence="2">Bile acid:Na+ symporter, BASS family</fullName>
    </submittedName>
</protein>
<proteinExistence type="predicted"/>
<dbReference type="Proteomes" id="UP000242999">
    <property type="component" value="Unassembled WGS sequence"/>
</dbReference>
<dbReference type="RefSeq" id="WP_177166830.1">
    <property type="nucleotide sequence ID" value="NZ_FNYH01000007.1"/>
</dbReference>
<dbReference type="EMBL" id="FNYH01000007">
    <property type="protein sequence ID" value="SEI67583.1"/>
    <property type="molecule type" value="Genomic_DNA"/>
</dbReference>
<dbReference type="STRING" id="64971.SAMN05421831_10758"/>
<feature type="transmembrane region" description="Helical" evidence="1">
    <location>
        <begin position="35"/>
        <end position="52"/>
    </location>
</feature>
<organism evidence="2 3">
    <name type="scientific">Allopseudospirillum japonicum</name>
    <dbReference type="NCBI Taxonomy" id="64971"/>
    <lineage>
        <taxon>Bacteria</taxon>
        <taxon>Pseudomonadati</taxon>
        <taxon>Pseudomonadota</taxon>
        <taxon>Gammaproteobacteria</taxon>
        <taxon>Oceanospirillales</taxon>
        <taxon>Oceanospirillaceae</taxon>
        <taxon>Allopseudospirillum</taxon>
    </lineage>
</organism>
<evidence type="ECO:0000313" key="3">
    <source>
        <dbReference type="Proteomes" id="UP000242999"/>
    </source>
</evidence>
<dbReference type="Gene3D" id="1.20.1530.20">
    <property type="match status" value="1"/>
</dbReference>
<keyword evidence="3" id="KW-1185">Reference proteome</keyword>
<accession>A0A1H6SIA7</accession>
<keyword evidence="1" id="KW-1133">Transmembrane helix</keyword>
<feature type="transmembrane region" description="Helical" evidence="1">
    <location>
        <begin position="9"/>
        <end position="29"/>
    </location>
</feature>